<proteinExistence type="predicted"/>
<organism evidence="1 2">
    <name type="scientific">Levilactobacillus brevis</name>
    <name type="common">Lactobacillus brevis</name>
    <dbReference type="NCBI Taxonomy" id="1580"/>
    <lineage>
        <taxon>Bacteria</taxon>
        <taxon>Bacillati</taxon>
        <taxon>Bacillota</taxon>
        <taxon>Bacilli</taxon>
        <taxon>Lactobacillales</taxon>
        <taxon>Lactobacillaceae</taxon>
        <taxon>Levilactobacillus</taxon>
    </lineage>
</organism>
<sequence>MRKLGSYRNIQLIVGILYIMLSLFAMKYVQDTTVLYIQIFGVFSMIKGFFEMINYRNIKKRMNNGSSEVVLATGCVDILVGANLIIFVHWKFETLMFIFGLWFLLNALLNIYTSSVFKEISVTLWRIIIIVYSLCLFIAIGLILQIPKEFFSYKSMIGSYFLLFGLVKIITSIINKKDIHQV</sequence>
<protein>
    <submittedName>
        <fullName evidence="1">DUF308 domain-containing protein</fullName>
    </submittedName>
</protein>
<evidence type="ECO:0000313" key="2">
    <source>
        <dbReference type="Proteomes" id="UP000676478"/>
    </source>
</evidence>
<dbReference type="AlphaFoldDB" id="A0A1W6NKG1"/>
<comment type="caution">
    <text evidence="1">The sequence shown here is derived from an EMBL/GenBank/DDBJ whole genome shotgun (WGS) entry which is preliminary data.</text>
</comment>
<accession>A0A1W6NKG1</accession>
<gene>
    <name evidence="1" type="ORF">JK167_12745</name>
</gene>
<dbReference type="Pfam" id="PF03729">
    <property type="entry name" value="DUF308"/>
    <property type="match status" value="1"/>
</dbReference>
<dbReference type="GO" id="GO:0005886">
    <property type="term" value="C:plasma membrane"/>
    <property type="evidence" value="ECO:0007669"/>
    <property type="project" value="TreeGrafter"/>
</dbReference>
<dbReference type="InterPro" id="IPR005325">
    <property type="entry name" value="DUF308_memb"/>
</dbReference>
<name>A0A1W6NKG1_LEVBR</name>
<dbReference type="PANTHER" id="PTHR34989">
    <property type="entry name" value="PROTEIN HDED"/>
    <property type="match status" value="1"/>
</dbReference>
<evidence type="ECO:0000313" key="1">
    <source>
        <dbReference type="EMBL" id="MBS1011680.1"/>
    </source>
</evidence>
<dbReference type="RefSeq" id="WP_024526827.1">
    <property type="nucleotide sequence ID" value="NZ_CP019737.1"/>
</dbReference>
<dbReference type="Proteomes" id="UP000676478">
    <property type="component" value="Unassembled WGS sequence"/>
</dbReference>
<dbReference type="EMBL" id="JAERKF010000021">
    <property type="protein sequence ID" value="MBS1011680.1"/>
    <property type="molecule type" value="Genomic_DNA"/>
</dbReference>
<dbReference type="InterPro" id="IPR052712">
    <property type="entry name" value="Acid_resist_chaperone_HdeD"/>
</dbReference>
<reference evidence="1" key="1">
    <citation type="submission" date="2020-12" db="EMBL/GenBank/DDBJ databases">
        <authorList>
            <person name="Mcmullen J.G."/>
        </authorList>
    </citation>
    <scope>NUCLEOTIDE SEQUENCE</scope>
    <source>
        <strain evidence="1">Dm-2019-70</strain>
    </source>
</reference>
<dbReference type="PANTHER" id="PTHR34989:SF1">
    <property type="entry name" value="PROTEIN HDED"/>
    <property type="match status" value="1"/>
</dbReference>
<reference evidence="1" key="2">
    <citation type="submission" date="2022-09" db="EMBL/GenBank/DDBJ databases">
        <title>Genome-inferred correspondence between phylogeny and metabolic traits in the wild Drosophila gut microbiome.</title>
        <authorList>
            <person name="Bueno E."/>
            <person name="Blow F."/>
            <person name="Douglas A.E."/>
        </authorList>
    </citation>
    <scope>NUCLEOTIDE SEQUENCE</scope>
    <source>
        <strain evidence="1">Dm-2019-70</strain>
    </source>
</reference>